<feature type="coiled-coil region" evidence="1">
    <location>
        <begin position="404"/>
        <end position="438"/>
    </location>
</feature>
<proteinExistence type="predicted"/>
<dbReference type="EMBL" id="LEKV01005118">
    <property type="protein sequence ID" value="KVH90106.1"/>
    <property type="molecule type" value="Genomic_DNA"/>
</dbReference>
<feature type="compositionally biased region" description="Low complexity" evidence="2">
    <location>
        <begin position="197"/>
        <end position="214"/>
    </location>
</feature>
<dbReference type="PROSITE" id="PS51840">
    <property type="entry name" value="C2_NT"/>
    <property type="match status" value="1"/>
</dbReference>
<evidence type="ECO:0000256" key="2">
    <source>
        <dbReference type="SAM" id="MobiDB-lite"/>
    </source>
</evidence>
<dbReference type="AlphaFoldDB" id="A0A103XG68"/>
<keyword evidence="5" id="KW-1185">Reference proteome</keyword>
<dbReference type="Proteomes" id="UP000243975">
    <property type="component" value="Unassembled WGS sequence"/>
</dbReference>
<feature type="domain" description="C2 NT-type" evidence="3">
    <location>
        <begin position="6"/>
        <end position="141"/>
    </location>
</feature>
<evidence type="ECO:0000313" key="4">
    <source>
        <dbReference type="EMBL" id="KVH90106.1"/>
    </source>
</evidence>
<evidence type="ECO:0000256" key="1">
    <source>
        <dbReference type="SAM" id="Coils"/>
    </source>
</evidence>
<feature type="compositionally biased region" description="Low complexity" evidence="2">
    <location>
        <begin position="251"/>
        <end position="265"/>
    </location>
</feature>
<reference evidence="4 5" key="1">
    <citation type="journal article" date="2016" name="Sci. Rep.">
        <title>The genome sequence of the outbreeding globe artichoke constructed de novo incorporating a phase-aware low-pass sequencing strategy of F1 progeny.</title>
        <authorList>
            <person name="Scaglione D."/>
            <person name="Reyes-Chin-Wo S."/>
            <person name="Acquadro A."/>
            <person name="Froenicke L."/>
            <person name="Portis E."/>
            <person name="Beitel C."/>
            <person name="Tirone M."/>
            <person name="Mauro R."/>
            <person name="Lo Monaco A."/>
            <person name="Mauromicale G."/>
            <person name="Faccioli P."/>
            <person name="Cattivelli L."/>
            <person name="Rieseberg L."/>
            <person name="Michelmore R."/>
            <person name="Lanteri S."/>
        </authorList>
    </citation>
    <scope>NUCLEOTIDE SEQUENCE [LARGE SCALE GENOMIC DNA]</scope>
    <source>
        <strain evidence="4">2C</strain>
    </source>
</reference>
<dbReference type="STRING" id="59895.A0A103XG68"/>
<accession>A0A103XG68</accession>
<dbReference type="PANTHER" id="PTHR34452">
    <property type="entry name" value="MYOSIN HEAVY CHAIN-RELATED PROTEIN"/>
    <property type="match status" value="1"/>
</dbReference>
<name>A0A103XG68_CYNCS</name>
<dbReference type="Gramene" id="KVH90106">
    <property type="protein sequence ID" value="KVH90106"/>
    <property type="gene ID" value="Ccrd_007916"/>
</dbReference>
<gene>
    <name evidence="4" type="ORF">Ccrd_007916</name>
</gene>
<feature type="compositionally biased region" description="Basic and acidic residues" evidence="2">
    <location>
        <begin position="237"/>
        <end position="249"/>
    </location>
</feature>
<feature type="compositionally biased region" description="Polar residues" evidence="2">
    <location>
        <begin position="164"/>
        <end position="179"/>
    </location>
</feature>
<evidence type="ECO:0000313" key="5">
    <source>
        <dbReference type="Proteomes" id="UP000243975"/>
    </source>
</evidence>
<dbReference type="Pfam" id="PF10358">
    <property type="entry name" value="NT-C2"/>
    <property type="match status" value="1"/>
</dbReference>
<feature type="compositionally biased region" description="Basic and acidic residues" evidence="2">
    <location>
        <begin position="215"/>
        <end position="229"/>
    </location>
</feature>
<sequence>MFKSARWRSEKNKIESIFKLQFHATQLKQLTGDTLIISIIPADTGKPTTRLEKAKVKDGSCYWEKPHYQTLKFVRDPKNGKFNEKVYHFVMATGSSKSSCVGEVSIDFASFAEATKTTSLSLPLRNGNCAAFLHVLIQRVQESLDQREVDGTENAKRQDRSLRAQLSNDDMEESISSSPNEDHGTLSDNVKRESRASSGSEITLSGSDSSSGLDDTPREPEPKKTKPTHEPLATTIYEERRERASHWDWLDGSPPDMSTDDSSPSPGEPEPELLPGDTSEEGSPDSVIKTLKIELEVLTRQADVSELELQTLQLNYEKDLNSNLRLQLQKTQESNTELILAVQDLDEMLERKDSEMSKSKCCKARELQKVKPETDDDDEDQKALEEIVREHSGMQEGYLLEQKITDLYGEIELYKRDKDELEMQMEQIALDYEILKQGNHDMCCKLEQSQLQEQLKMQYECTSYPVVNELEAQIESLDNELKMKSIELSESVLAIEELETHVKNLEKDLEDQGRGFEADLEDLMNAKVEQEQRAIHAEENLRKMKMQNANTAERLQEEFRRLSAQMTSSFEANDKVALKAMFEANQLRLEKRHLEEKVKQDLDLINVRCEEKLVDLLSQVTQKSTELEKMENQIEYMSAEIETLRADKQNLENERKGLTNEVHLAKMELESSRKEFFELMDANKQKDGNYERLQSEMEALKSRYNDMKLSLIEDESEKEKLRKQISELKCDLKNSKDAISSMEQKIKESSNRVKALEGSKAASRNNRCSSKEVTNLKNMIELLEEKDLMNQIKELERRLEVLDQSIAISQACRGEEIASLKRLNTSMEVELMEMQERYSEISLKFAEVEGERQRLVMTLRSRIKKC</sequence>
<feature type="coiled-coil region" evidence="1">
    <location>
        <begin position="288"/>
        <end position="315"/>
    </location>
</feature>
<feature type="region of interest" description="Disordered" evidence="2">
    <location>
        <begin position="744"/>
        <end position="767"/>
    </location>
</feature>
<comment type="caution">
    <text evidence="4">The sequence shown here is derived from an EMBL/GenBank/DDBJ whole genome shotgun (WGS) entry which is preliminary data.</text>
</comment>
<dbReference type="Gene3D" id="1.10.287.1490">
    <property type="match status" value="1"/>
</dbReference>
<feature type="compositionally biased region" description="Basic and acidic residues" evidence="2">
    <location>
        <begin position="147"/>
        <end position="162"/>
    </location>
</feature>
<keyword evidence="1" id="KW-0175">Coiled coil</keyword>
<feature type="compositionally biased region" description="Basic and acidic residues" evidence="2">
    <location>
        <begin position="744"/>
        <end position="757"/>
    </location>
</feature>
<evidence type="ECO:0000259" key="3">
    <source>
        <dbReference type="PROSITE" id="PS51840"/>
    </source>
</evidence>
<feature type="region of interest" description="Disordered" evidence="2">
    <location>
        <begin position="147"/>
        <end position="285"/>
    </location>
</feature>
<organism evidence="4 5">
    <name type="scientific">Cynara cardunculus var. scolymus</name>
    <name type="common">Globe artichoke</name>
    <name type="synonym">Cynara scolymus</name>
    <dbReference type="NCBI Taxonomy" id="59895"/>
    <lineage>
        <taxon>Eukaryota</taxon>
        <taxon>Viridiplantae</taxon>
        <taxon>Streptophyta</taxon>
        <taxon>Embryophyta</taxon>
        <taxon>Tracheophyta</taxon>
        <taxon>Spermatophyta</taxon>
        <taxon>Magnoliopsida</taxon>
        <taxon>eudicotyledons</taxon>
        <taxon>Gunneridae</taxon>
        <taxon>Pentapetalae</taxon>
        <taxon>asterids</taxon>
        <taxon>campanulids</taxon>
        <taxon>Asterales</taxon>
        <taxon>Asteraceae</taxon>
        <taxon>Carduoideae</taxon>
        <taxon>Cardueae</taxon>
        <taxon>Carduinae</taxon>
        <taxon>Cynara</taxon>
    </lineage>
</organism>
<dbReference type="PANTHER" id="PTHR34452:SF7">
    <property type="entry name" value="MYOSIN HEAVY CHAIN-RELATED PROTEIN"/>
    <property type="match status" value="1"/>
</dbReference>
<dbReference type="InterPro" id="IPR019448">
    <property type="entry name" value="NT-C2"/>
</dbReference>
<protein>
    <submittedName>
        <fullName evidence="4">EEIG1/EHBP1 N-terminal domain-containing protein</fullName>
    </submittedName>
</protein>
<feature type="compositionally biased region" description="Basic and acidic residues" evidence="2">
    <location>
        <begin position="180"/>
        <end position="195"/>
    </location>
</feature>
<dbReference type="OMA" id="MECELRD"/>